<evidence type="ECO:0000313" key="2">
    <source>
        <dbReference type="EMBL" id="OIQ79030.1"/>
    </source>
</evidence>
<name>A0A1J5Q5U6_9ZZZZ</name>
<evidence type="ECO:0000256" key="1">
    <source>
        <dbReference type="SAM" id="Phobius"/>
    </source>
</evidence>
<protein>
    <submittedName>
        <fullName evidence="2">Uncharacterized protein</fullName>
    </submittedName>
</protein>
<sequence length="167" mass="17878">MWHTVAVVSAVAAIPLGLLVLPVALVLGVKRRRRRRRLTATDPVLRVVGGWSEALDAARDHGRPPPRLATRREIARALGGDGAATAPGAPRDSSGLGMTAAPAGPGVWTSLADRTDEAVFGVRPPDDDAVEEYWADVRATVASLGHGMSRWRRLRARLSVASLRRSR</sequence>
<feature type="transmembrane region" description="Helical" evidence="1">
    <location>
        <begin position="6"/>
        <end position="29"/>
    </location>
</feature>
<gene>
    <name evidence="2" type="ORF">GALL_392450</name>
</gene>
<keyword evidence="1" id="KW-1133">Transmembrane helix</keyword>
<accession>A0A1J5Q5U6</accession>
<proteinExistence type="predicted"/>
<dbReference type="EMBL" id="MLJW01001287">
    <property type="protein sequence ID" value="OIQ79030.1"/>
    <property type="molecule type" value="Genomic_DNA"/>
</dbReference>
<reference evidence="2" key="1">
    <citation type="submission" date="2016-10" db="EMBL/GenBank/DDBJ databases">
        <title>Sequence of Gallionella enrichment culture.</title>
        <authorList>
            <person name="Poehlein A."/>
            <person name="Muehling M."/>
            <person name="Daniel R."/>
        </authorList>
    </citation>
    <scope>NUCLEOTIDE SEQUENCE</scope>
</reference>
<dbReference type="AlphaFoldDB" id="A0A1J5Q5U6"/>
<organism evidence="2">
    <name type="scientific">mine drainage metagenome</name>
    <dbReference type="NCBI Taxonomy" id="410659"/>
    <lineage>
        <taxon>unclassified sequences</taxon>
        <taxon>metagenomes</taxon>
        <taxon>ecological metagenomes</taxon>
    </lineage>
</organism>
<keyword evidence="1" id="KW-0472">Membrane</keyword>
<comment type="caution">
    <text evidence="2">The sequence shown here is derived from an EMBL/GenBank/DDBJ whole genome shotgun (WGS) entry which is preliminary data.</text>
</comment>
<keyword evidence="1" id="KW-0812">Transmembrane</keyword>